<dbReference type="EMBL" id="ML143505">
    <property type="protein sequence ID" value="TBU23417.1"/>
    <property type="molecule type" value="Genomic_DNA"/>
</dbReference>
<proteinExistence type="predicted"/>
<sequence length="145" mass="15889">MSKCSCCHISHLPVSEDGRSWPSRGLGFDPGPSNFRYKLSAVKVSVCPSTHDPQVTWHEKTVTAPKSTRARTCCYSPADHHQPLPLPPQFLNSSSSPYLFLLGIPFDSSFSPRSMCAGDSQHSTVLLGRWLNTLLPGMDVEMGLS</sequence>
<dbReference type="Proteomes" id="UP000292957">
    <property type="component" value="Unassembled WGS sequence"/>
</dbReference>
<evidence type="ECO:0000313" key="1">
    <source>
        <dbReference type="EMBL" id="TBU23417.1"/>
    </source>
</evidence>
<accession>A0A4Q9MAA9</accession>
<gene>
    <name evidence="1" type="ORF">BD311DRAFT_673927</name>
</gene>
<reference evidence="1" key="1">
    <citation type="submission" date="2019-01" db="EMBL/GenBank/DDBJ databases">
        <title>Draft genome sequences of three monokaryotic isolates of the white-rot basidiomycete fungus Dichomitus squalens.</title>
        <authorList>
            <consortium name="DOE Joint Genome Institute"/>
            <person name="Lopez S.C."/>
            <person name="Andreopoulos B."/>
            <person name="Pangilinan J."/>
            <person name="Lipzen A."/>
            <person name="Riley R."/>
            <person name="Ahrendt S."/>
            <person name="Ng V."/>
            <person name="Barry K."/>
            <person name="Daum C."/>
            <person name="Grigoriev I.V."/>
            <person name="Hilden K.S."/>
            <person name="Makela M.R."/>
            <person name="de Vries R.P."/>
        </authorList>
    </citation>
    <scope>NUCLEOTIDE SEQUENCE [LARGE SCALE GENOMIC DNA]</scope>
    <source>
        <strain evidence="1">OM18370.1</strain>
    </source>
</reference>
<name>A0A4Q9MAA9_9APHY</name>
<protein>
    <submittedName>
        <fullName evidence="1">Uncharacterized protein</fullName>
    </submittedName>
</protein>
<dbReference type="AlphaFoldDB" id="A0A4Q9MAA9"/>
<organism evidence="1">
    <name type="scientific">Dichomitus squalens</name>
    <dbReference type="NCBI Taxonomy" id="114155"/>
    <lineage>
        <taxon>Eukaryota</taxon>
        <taxon>Fungi</taxon>
        <taxon>Dikarya</taxon>
        <taxon>Basidiomycota</taxon>
        <taxon>Agaricomycotina</taxon>
        <taxon>Agaricomycetes</taxon>
        <taxon>Polyporales</taxon>
        <taxon>Polyporaceae</taxon>
        <taxon>Dichomitus</taxon>
    </lineage>
</organism>